<accession>A0A3R8LPE9</accession>
<keyword evidence="5 9" id="KW-1133">Transmembrane helix</keyword>
<organism evidence="10 11">
    <name type="scientific">Lautropia dentalis</name>
    <dbReference type="NCBI Taxonomy" id="2490857"/>
    <lineage>
        <taxon>Bacteria</taxon>
        <taxon>Pseudomonadati</taxon>
        <taxon>Pseudomonadota</taxon>
        <taxon>Betaproteobacteria</taxon>
        <taxon>Burkholderiales</taxon>
        <taxon>Burkholderiaceae</taxon>
        <taxon>Lautropia</taxon>
    </lineage>
</organism>
<keyword evidence="3" id="KW-1003">Cell membrane</keyword>
<protein>
    <recommendedName>
        <fullName evidence="12">Bestrophin</fullName>
    </recommendedName>
</protein>
<keyword evidence="4 9" id="KW-0812">Transmembrane</keyword>
<dbReference type="PANTHER" id="PTHR33281">
    <property type="entry name" value="UPF0187 PROTEIN YNEE"/>
    <property type="match status" value="1"/>
</dbReference>
<feature type="transmembrane region" description="Helical" evidence="9">
    <location>
        <begin position="51"/>
        <end position="70"/>
    </location>
</feature>
<dbReference type="InterPro" id="IPR044669">
    <property type="entry name" value="YneE/VCCN1/2-like"/>
</dbReference>
<dbReference type="OrthoDB" id="445589at2"/>
<comment type="similarity">
    <text evidence="8">Belongs to the anion channel-forming bestrophin (TC 1.A.46) family.</text>
</comment>
<gene>
    <name evidence="10" type="ORF">EHV23_10555</name>
</gene>
<dbReference type="GO" id="GO:0005254">
    <property type="term" value="F:chloride channel activity"/>
    <property type="evidence" value="ECO:0007669"/>
    <property type="project" value="InterPro"/>
</dbReference>
<evidence type="ECO:0000256" key="3">
    <source>
        <dbReference type="ARBA" id="ARBA00022475"/>
    </source>
</evidence>
<reference evidence="10 11" key="1">
    <citation type="submission" date="2018-11" db="EMBL/GenBank/DDBJ databases">
        <title>Genome sequencing of Lautropia sp. KCOM 2505 (= ChDC F240).</title>
        <authorList>
            <person name="Kook J.-K."/>
            <person name="Park S.-N."/>
            <person name="Lim Y.K."/>
        </authorList>
    </citation>
    <scope>NUCLEOTIDE SEQUENCE [LARGE SCALE GENOMIC DNA]</scope>
    <source>
        <strain evidence="10 11">KCOM 2505</strain>
    </source>
</reference>
<sequence>MIVRSRPHWLYMLFVLRGSILPKIAPQLTIISLFSIVVTALHGQILHFKVSLNFVPFSLIGLTLAIFLSFRNSTSYARYWEARTLWSQVLSASRSTARKALTLTTHPAAAKQVILYLCAFTHLLKHQLGNTRPSKLLRRFLDEKDTRRVLNAQYPASMALLLVDEWLGARLHAQEVAPPVAAAFERNLDELSTALAGCERIAENPIPFPYSIIIHRCVYLYCFWLPFGLLDAIGFMTPVIVCFVAYTFLALEALGAELENPFGQDPNDLPLRFLSWQIEGSLLEMIGEPPRTDKPGVEKHILR</sequence>
<evidence type="ECO:0000256" key="4">
    <source>
        <dbReference type="ARBA" id="ARBA00022692"/>
    </source>
</evidence>
<dbReference type="AlphaFoldDB" id="A0A3R8LPE9"/>
<evidence type="ECO:0000313" key="11">
    <source>
        <dbReference type="Proteomes" id="UP000270261"/>
    </source>
</evidence>
<evidence type="ECO:0000256" key="9">
    <source>
        <dbReference type="SAM" id="Phobius"/>
    </source>
</evidence>
<keyword evidence="7 9" id="KW-0472">Membrane</keyword>
<evidence type="ECO:0000256" key="6">
    <source>
        <dbReference type="ARBA" id="ARBA00023065"/>
    </source>
</evidence>
<evidence type="ECO:0000313" key="10">
    <source>
        <dbReference type="EMBL" id="RRN43835.1"/>
    </source>
</evidence>
<dbReference type="Pfam" id="PF25539">
    <property type="entry name" value="Bestrophin_2"/>
    <property type="match status" value="1"/>
</dbReference>
<dbReference type="RefSeq" id="WP_125096035.1">
    <property type="nucleotide sequence ID" value="NZ_RRUE01000002.1"/>
</dbReference>
<keyword evidence="11" id="KW-1185">Reference proteome</keyword>
<comment type="subcellular location">
    <subcellularLocation>
        <location evidence="1">Cell membrane</location>
        <topology evidence="1">Multi-pass membrane protein</topology>
    </subcellularLocation>
</comment>
<keyword evidence="6" id="KW-0406">Ion transport</keyword>
<evidence type="ECO:0000256" key="1">
    <source>
        <dbReference type="ARBA" id="ARBA00004651"/>
    </source>
</evidence>
<comment type="caution">
    <text evidence="10">The sequence shown here is derived from an EMBL/GenBank/DDBJ whole genome shotgun (WGS) entry which is preliminary data.</text>
</comment>
<evidence type="ECO:0008006" key="12">
    <source>
        <dbReference type="Google" id="ProtNLM"/>
    </source>
</evidence>
<name>A0A3R8LPE9_9BURK</name>
<feature type="transmembrane region" description="Helical" evidence="9">
    <location>
        <begin position="218"/>
        <end position="251"/>
    </location>
</feature>
<keyword evidence="2" id="KW-0813">Transport</keyword>
<dbReference type="Proteomes" id="UP000270261">
    <property type="component" value="Unassembled WGS sequence"/>
</dbReference>
<evidence type="ECO:0000256" key="5">
    <source>
        <dbReference type="ARBA" id="ARBA00022989"/>
    </source>
</evidence>
<evidence type="ECO:0000256" key="8">
    <source>
        <dbReference type="ARBA" id="ARBA00034708"/>
    </source>
</evidence>
<feature type="transmembrane region" description="Helical" evidence="9">
    <location>
        <begin position="20"/>
        <end position="45"/>
    </location>
</feature>
<evidence type="ECO:0000256" key="2">
    <source>
        <dbReference type="ARBA" id="ARBA00022448"/>
    </source>
</evidence>
<dbReference type="PANTHER" id="PTHR33281:SF19">
    <property type="entry name" value="VOLTAGE-DEPENDENT ANION CHANNEL-FORMING PROTEIN YNEE"/>
    <property type="match status" value="1"/>
</dbReference>
<evidence type="ECO:0000256" key="7">
    <source>
        <dbReference type="ARBA" id="ARBA00023136"/>
    </source>
</evidence>
<dbReference type="EMBL" id="RRUE01000002">
    <property type="protein sequence ID" value="RRN43835.1"/>
    <property type="molecule type" value="Genomic_DNA"/>
</dbReference>
<dbReference type="GO" id="GO:0005886">
    <property type="term" value="C:plasma membrane"/>
    <property type="evidence" value="ECO:0007669"/>
    <property type="project" value="UniProtKB-SubCell"/>
</dbReference>
<proteinExistence type="inferred from homology"/>